<accession>A0A2U3LAU1</accession>
<feature type="transmembrane region" description="Helical" evidence="1">
    <location>
        <begin position="40"/>
        <end position="65"/>
    </location>
</feature>
<proteinExistence type="predicted"/>
<protein>
    <submittedName>
        <fullName evidence="2">Uncharacterized protein</fullName>
    </submittedName>
</protein>
<sequence length="80" mass="8983">MMHYAGSGFPSRNYYPAPSSIRYGYSSPQTKATTPNHPSYIVLIYFIVWLGLAIGASFILGYIYLRPYWCSLHIAQQTGG</sequence>
<organism evidence="2 3">
    <name type="scientific">Candidatus Desulfosporosinus infrequens</name>
    <dbReference type="NCBI Taxonomy" id="2043169"/>
    <lineage>
        <taxon>Bacteria</taxon>
        <taxon>Bacillati</taxon>
        <taxon>Bacillota</taxon>
        <taxon>Clostridia</taxon>
        <taxon>Eubacteriales</taxon>
        <taxon>Desulfitobacteriaceae</taxon>
        <taxon>Desulfosporosinus</taxon>
    </lineage>
</organism>
<evidence type="ECO:0000256" key="1">
    <source>
        <dbReference type="SAM" id="Phobius"/>
    </source>
</evidence>
<evidence type="ECO:0000313" key="2">
    <source>
        <dbReference type="EMBL" id="SPF49065.1"/>
    </source>
</evidence>
<name>A0A2U3LAU1_9FIRM</name>
<evidence type="ECO:0000313" key="3">
    <source>
        <dbReference type="Proteomes" id="UP000238916"/>
    </source>
</evidence>
<reference evidence="3" key="1">
    <citation type="submission" date="2018-02" db="EMBL/GenBank/DDBJ databases">
        <authorList>
            <person name="Hausmann B."/>
        </authorList>
    </citation>
    <scope>NUCLEOTIDE SEQUENCE [LARGE SCALE GENOMIC DNA]</scope>
    <source>
        <strain evidence="3">Peat soil MAG SbF1</strain>
    </source>
</reference>
<keyword evidence="1" id="KW-0472">Membrane</keyword>
<dbReference type="AlphaFoldDB" id="A0A2U3LAU1"/>
<dbReference type="Proteomes" id="UP000238916">
    <property type="component" value="Unassembled WGS sequence"/>
</dbReference>
<dbReference type="EMBL" id="OMOF01000368">
    <property type="protein sequence ID" value="SPF49065.1"/>
    <property type="molecule type" value="Genomic_DNA"/>
</dbReference>
<keyword evidence="1" id="KW-0812">Transmembrane</keyword>
<gene>
    <name evidence="2" type="ORF">SBF1_430002</name>
</gene>
<keyword evidence="1" id="KW-1133">Transmembrane helix</keyword>